<dbReference type="PANTHER" id="PTHR11360:SF251">
    <property type="entry name" value="MAJOR FACILITATOR SUPERFAMILY (MFS) PROFILE DOMAIN-CONTAINING PROTEIN"/>
    <property type="match status" value="1"/>
</dbReference>
<dbReference type="GO" id="GO:0022857">
    <property type="term" value="F:transmembrane transporter activity"/>
    <property type="evidence" value="ECO:0007669"/>
    <property type="project" value="InterPro"/>
</dbReference>
<dbReference type="Gene3D" id="1.20.1250.20">
    <property type="entry name" value="MFS general substrate transporter like domains"/>
    <property type="match status" value="1"/>
</dbReference>
<feature type="non-terminal residue" evidence="2">
    <location>
        <position position="237"/>
    </location>
</feature>
<keyword evidence="3" id="KW-1185">Reference proteome</keyword>
<feature type="non-terminal residue" evidence="2">
    <location>
        <position position="1"/>
    </location>
</feature>
<dbReference type="InterPro" id="IPR020846">
    <property type="entry name" value="MFS_dom"/>
</dbReference>
<dbReference type="AlphaFoldDB" id="A0A6S7JZ56"/>
<dbReference type="PANTHER" id="PTHR11360">
    <property type="entry name" value="MONOCARBOXYLATE TRANSPORTER"/>
    <property type="match status" value="1"/>
</dbReference>
<reference evidence="2" key="1">
    <citation type="submission" date="2020-04" db="EMBL/GenBank/DDBJ databases">
        <authorList>
            <person name="Alioto T."/>
            <person name="Alioto T."/>
            <person name="Gomez Garrido J."/>
        </authorList>
    </citation>
    <scope>NUCLEOTIDE SEQUENCE</scope>
    <source>
        <strain evidence="2">A484AB</strain>
    </source>
</reference>
<dbReference type="InterPro" id="IPR011701">
    <property type="entry name" value="MFS"/>
</dbReference>
<dbReference type="EMBL" id="CACRXK020024049">
    <property type="protein sequence ID" value="CAB4038305.1"/>
    <property type="molecule type" value="Genomic_DNA"/>
</dbReference>
<protein>
    <submittedName>
        <fullName evidence="2">Monocarboxylate transporter 10-like</fullName>
    </submittedName>
</protein>
<evidence type="ECO:0000313" key="3">
    <source>
        <dbReference type="Proteomes" id="UP001152795"/>
    </source>
</evidence>
<gene>
    <name evidence="2" type="ORF">PACLA_8A016507</name>
</gene>
<comment type="caution">
    <text evidence="2">The sequence shown here is derived from an EMBL/GenBank/DDBJ whole genome shotgun (WGS) entry which is preliminary data.</text>
</comment>
<dbReference type="Pfam" id="PF07690">
    <property type="entry name" value="MFS_1"/>
    <property type="match status" value="1"/>
</dbReference>
<dbReference type="InterPro" id="IPR036259">
    <property type="entry name" value="MFS_trans_sf"/>
</dbReference>
<dbReference type="OrthoDB" id="410267at2759"/>
<dbReference type="Proteomes" id="UP001152795">
    <property type="component" value="Unassembled WGS sequence"/>
</dbReference>
<comment type="subcellular location">
    <subcellularLocation>
        <location evidence="1">Membrane</location>
        <topology evidence="1">Multi-pass membrane protein</topology>
    </subcellularLocation>
</comment>
<dbReference type="PROSITE" id="PS50850">
    <property type="entry name" value="MFS"/>
    <property type="match status" value="1"/>
</dbReference>
<dbReference type="InterPro" id="IPR050327">
    <property type="entry name" value="Proton-linked_MCT"/>
</dbReference>
<proteinExistence type="predicted"/>
<dbReference type="SUPFAM" id="SSF103473">
    <property type="entry name" value="MFS general substrate transporter"/>
    <property type="match status" value="1"/>
</dbReference>
<evidence type="ECO:0000313" key="2">
    <source>
        <dbReference type="EMBL" id="CAB4038305.1"/>
    </source>
</evidence>
<dbReference type="GO" id="GO:0016020">
    <property type="term" value="C:membrane"/>
    <property type="evidence" value="ECO:0007669"/>
    <property type="project" value="UniProtKB-SubCell"/>
</dbReference>
<name>A0A6S7JZ56_PARCT</name>
<accession>A0A6S7JZ56</accession>
<sequence length="237" mass="26110">LIGSINYGMMFLNGPIAAALAAKYGCRATSMVGSAIFSLGFLLSSYAQHIVTLYVTYGVMVGFGASLCYFSSLVAVGQYFYNKLSLANGIISSGSGIGSLVMGPVMNNLLKHLGWRDTLRVYAGMAALIFMSAILYRHINTSGVQQDDGAKSKAKPEKAKFIDFTIFKNTAYIIWYLIMASARNLQPMPPFDPKMDVSAVAQRWEQWLTRFQRYLLAMDIKSKARQRAMLLYAAGPE</sequence>
<organism evidence="2 3">
    <name type="scientific">Paramuricea clavata</name>
    <name type="common">Red gorgonian</name>
    <name type="synonym">Violescent sea-whip</name>
    <dbReference type="NCBI Taxonomy" id="317549"/>
    <lineage>
        <taxon>Eukaryota</taxon>
        <taxon>Metazoa</taxon>
        <taxon>Cnidaria</taxon>
        <taxon>Anthozoa</taxon>
        <taxon>Octocorallia</taxon>
        <taxon>Malacalcyonacea</taxon>
        <taxon>Plexauridae</taxon>
        <taxon>Paramuricea</taxon>
    </lineage>
</organism>
<evidence type="ECO:0000256" key="1">
    <source>
        <dbReference type="ARBA" id="ARBA00004141"/>
    </source>
</evidence>